<reference evidence="1" key="1">
    <citation type="submission" date="2021-06" db="EMBL/GenBank/DDBJ databases">
        <authorList>
            <person name="Kallberg Y."/>
            <person name="Tangrot J."/>
            <person name="Rosling A."/>
        </authorList>
    </citation>
    <scope>NUCLEOTIDE SEQUENCE</scope>
    <source>
        <strain evidence="1">CL356</strain>
    </source>
</reference>
<sequence>MYQTESTFAIAPILNEDLKDVQLHENKHGSKVYEISNLSEKESTTG</sequence>
<evidence type="ECO:0000313" key="1">
    <source>
        <dbReference type="EMBL" id="CAG8547330.1"/>
    </source>
</evidence>
<name>A0ACA9LSP1_9GLOM</name>
<feature type="non-terminal residue" evidence="1">
    <location>
        <position position="46"/>
    </location>
</feature>
<proteinExistence type="predicted"/>
<dbReference type="EMBL" id="CAJVPT010008023">
    <property type="protein sequence ID" value="CAG8547330.1"/>
    <property type="molecule type" value="Genomic_DNA"/>
</dbReference>
<dbReference type="Proteomes" id="UP000789525">
    <property type="component" value="Unassembled WGS sequence"/>
</dbReference>
<evidence type="ECO:0000313" key="2">
    <source>
        <dbReference type="Proteomes" id="UP000789525"/>
    </source>
</evidence>
<accession>A0ACA9LSP1</accession>
<gene>
    <name evidence="1" type="ORF">ACOLOM_LOCUS4710</name>
</gene>
<comment type="caution">
    <text evidence="1">The sequence shown here is derived from an EMBL/GenBank/DDBJ whole genome shotgun (WGS) entry which is preliminary data.</text>
</comment>
<protein>
    <submittedName>
        <fullName evidence="1">7456_t:CDS:1</fullName>
    </submittedName>
</protein>
<organism evidence="1 2">
    <name type="scientific">Acaulospora colombiana</name>
    <dbReference type="NCBI Taxonomy" id="27376"/>
    <lineage>
        <taxon>Eukaryota</taxon>
        <taxon>Fungi</taxon>
        <taxon>Fungi incertae sedis</taxon>
        <taxon>Mucoromycota</taxon>
        <taxon>Glomeromycotina</taxon>
        <taxon>Glomeromycetes</taxon>
        <taxon>Diversisporales</taxon>
        <taxon>Acaulosporaceae</taxon>
        <taxon>Acaulospora</taxon>
    </lineage>
</organism>
<keyword evidence="2" id="KW-1185">Reference proteome</keyword>